<feature type="transmembrane region" description="Helical" evidence="1">
    <location>
        <begin position="190"/>
        <end position="211"/>
    </location>
</feature>
<keyword evidence="1" id="KW-0812">Transmembrane</keyword>
<keyword evidence="3" id="KW-1185">Reference proteome</keyword>
<feature type="transmembrane region" description="Helical" evidence="1">
    <location>
        <begin position="36"/>
        <end position="55"/>
    </location>
</feature>
<dbReference type="EMBL" id="JASJUS010000006">
    <property type="protein sequence ID" value="MDL2076530.1"/>
    <property type="molecule type" value="Genomic_DNA"/>
</dbReference>
<name>A0ABT7IVC7_9ACTN</name>
<proteinExistence type="predicted"/>
<evidence type="ECO:0000313" key="3">
    <source>
        <dbReference type="Proteomes" id="UP001241926"/>
    </source>
</evidence>
<dbReference type="Proteomes" id="UP001241926">
    <property type="component" value="Unassembled WGS sequence"/>
</dbReference>
<protein>
    <recommendedName>
        <fullName evidence="4">PH domain-containing protein</fullName>
    </recommendedName>
</protein>
<comment type="caution">
    <text evidence="2">The sequence shown here is derived from an EMBL/GenBank/DDBJ whole genome shotgun (WGS) entry which is preliminary data.</text>
</comment>
<evidence type="ECO:0000256" key="1">
    <source>
        <dbReference type="SAM" id="Phobius"/>
    </source>
</evidence>
<sequence>MRYRNRVVFGAAWVGVVTQPVAVVYALLTMEAEGDGLVNAAALLSMASLFAWLFVRIGVQPSISTGEGFLSVHNPLYSYRARLSDVQFVARGGAFGLRVEGIGAEHPWVLSKSVFDGRRARSARKELRELIGGAVVAPTEQPGPSARRWIRWGRLIFCSCRRSLSPSGTSLTFWRATKGQGHVIHYRNRAVYVASMALTLAMLVTAVYFLFLDSGAPSGAWDVVLALAVPCAVVWVLVRTGLTPYVEWGAGRVTVCNPFVVYSAPLSEVRLLGRAEKGGAFDVAGVGQVSPWALTRSVFDGRRANEARRELRHAVLRAHETEQGVDPGVTRRVRAGWYDVLLLPFLAACVWAFLP</sequence>
<accession>A0ABT7IVC7</accession>
<keyword evidence="1" id="KW-0472">Membrane</keyword>
<reference evidence="2 3" key="1">
    <citation type="submission" date="2023-05" db="EMBL/GenBank/DDBJ databases">
        <title>Streptomyces fuscus sp. nov., a brown-black pigment producing actinomyces isolated from dry sand of Sea duck farm.</title>
        <authorList>
            <person name="Xie J."/>
            <person name="Shen N."/>
        </authorList>
    </citation>
    <scope>NUCLEOTIDE SEQUENCE [LARGE SCALE GENOMIC DNA]</scope>
    <source>
        <strain evidence="2 3">GXMU-J15</strain>
    </source>
</reference>
<evidence type="ECO:0000313" key="2">
    <source>
        <dbReference type="EMBL" id="MDL2076530.1"/>
    </source>
</evidence>
<feature type="transmembrane region" description="Helical" evidence="1">
    <location>
        <begin position="223"/>
        <end position="242"/>
    </location>
</feature>
<keyword evidence="1" id="KW-1133">Transmembrane helix</keyword>
<evidence type="ECO:0008006" key="4">
    <source>
        <dbReference type="Google" id="ProtNLM"/>
    </source>
</evidence>
<feature type="transmembrane region" description="Helical" evidence="1">
    <location>
        <begin position="336"/>
        <end position="354"/>
    </location>
</feature>
<organism evidence="2 3">
    <name type="scientific">Streptomyces fuscus</name>
    <dbReference type="NCBI Taxonomy" id="3048495"/>
    <lineage>
        <taxon>Bacteria</taxon>
        <taxon>Bacillati</taxon>
        <taxon>Actinomycetota</taxon>
        <taxon>Actinomycetes</taxon>
        <taxon>Kitasatosporales</taxon>
        <taxon>Streptomycetaceae</taxon>
        <taxon>Streptomyces</taxon>
    </lineage>
</organism>
<gene>
    <name evidence="2" type="ORF">QNN03_08785</name>
</gene>
<dbReference type="RefSeq" id="WP_285431634.1">
    <property type="nucleotide sequence ID" value="NZ_JASJUS010000006.1"/>
</dbReference>